<feature type="compositionally biased region" description="Low complexity" evidence="6">
    <location>
        <begin position="1"/>
        <end position="13"/>
    </location>
</feature>
<evidence type="ECO:0000256" key="1">
    <source>
        <dbReference type="ARBA" id="ARBA00023015"/>
    </source>
</evidence>
<reference evidence="12" key="3">
    <citation type="submission" date="2018-08" db="UniProtKB">
        <authorList>
            <consortium name="EnsemblPlants"/>
        </authorList>
    </citation>
    <scope>IDENTIFICATION</scope>
    <source>
        <strain evidence="12">cv. Bd21</strain>
    </source>
</reference>
<evidence type="ECO:0000256" key="3">
    <source>
        <dbReference type="ARBA" id="ARBA00023163"/>
    </source>
</evidence>
<keyword evidence="3" id="KW-0804">Transcription</keyword>
<dbReference type="InterPro" id="IPR007526">
    <property type="entry name" value="SWIRM"/>
</dbReference>
<dbReference type="Gramene" id="KQJ93814">
    <property type="protein sequence ID" value="KQJ93814"/>
    <property type="gene ID" value="BRADI_3g06870v3"/>
</dbReference>
<name>A0A0Q3F338_BRADI</name>
<feature type="domain" description="HTH myb-type" evidence="10">
    <location>
        <begin position="247"/>
        <end position="295"/>
    </location>
</feature>
<dbReference type="PROSITE" id="PS51293">
    <property type="entry name" value="SANT"/>
    <property type="match status" value="1"/>
</dbReference>
<sequence>MATPPAATATNSAPTPPKPPYKAPPFSQPPSTAGAGKTETPAASTSTAAAAVVAAVAATGAAAEEPSYIITVPSYSAWFSYDSVSDTERRLMPEFFQGEAAAASGSRGPEAYKYYRDTLVKRFRVRPERRLTLTEARRGLIGDIGSVRRVFDFLEEWGLINYGVSLPGVKQGRDKREEPVAPQSSLPAGVSAPKKLCIGCRTVCGQAYFTCEKADITICCRCYVRANYRPGLTPADFKKVETSEDAKSDWTDKETLHLLEAVMQYGEDWKKISEHVGSRSEKDCIARLLRLPFGEQFMGPKEDKMQFETDDDITDESRAEISKRVRLTPLADASNPIMAQVAFLSAIVGSDVATAAAQAAISAQSQVDETNDSPADSSIGSPKEEESCYTNGFSANDLLKEASANARVQLEKERKDIEQSLSDIVDVQKELLMEKERQQLHYLQKLLFADQLAVVQHQCRPHAVTAENEADENPKPVLTS</sequence>
<evidence type="ECO:0000259" key="9">
    <source>
        <dbReference type="PROSITE" id="PS51293"/>
    </source>
</evidence>
<dbReference type="AlphaFoldDB" id="A0A0Q3F338"/>
<dbReference type="InterPro" id="IPR009057">
    <property type="entry name" value="Homeodomain-like_sf"/>
</dbReference>
<gene>
    <name evidence="12" type="primary">LOC100821616</name>
    <name evidence="11" type="ORF">BRADI_3g06870v3</name>
</gene>
<dbReference type="EMBL" id="CM000882">
    <property type="protein sequence ID" value="KQJ93814.1"/>
    <property type="molecule type" value="Genomic_DNA"/>
</dbReference>
<accession>A0A0Q3F338</accession>
<dbReference type="EnsemblPlants" id="KQJ93814">
    <property type="protein sequence ID" value="KQJ93814"/>
    <property type="gene ID" value="BRADI_3g06870v3"/>
</dbReference>
<feature type="region of interest" description="Disordered" evidence="6">
    <location>
        <begin position="1"/>
        <end position="42"/>
    </location>
</feature>
<evidence type="ECO:0000313" key="13">
    <source>
        <dbReference type="Proteomes" id="UP000008810"/>
    </source>
</evidence>
<dbReference type="InterPro" id="IPR036388">
    <property type="entry name" value="WH-like_DNA-bd_sf"/>
</dbReference>
<dbReference type="FunFam" id="1.10.10.10:FF:000020">
    <property type="entry name" value="SWI/SNF complex subunit SMARCC2 isoform c"/>
    <property type="match status" value="1"/>
</dbReference>
<protein>
    <recommendedName>
        <fullName evidence="14">SWI/SNF complex subunit SWI3B</fullName>
    </recommendedName>
</protein>
<evidence type="ECO:0000313" key="11">
    <source>
        <dbReference type="EMBL" id="KQJ93814.1"/>
    </source>
</evidence>
<dbReference type="CDD" id="cd00167">
    <property type="entry name" value="SANT"/>
    <property type="match status" value="1"/>
</dbReference>
<feature type="domain" description="SWIRM" evidence="8">
    <location>
        <begin position="70"/>
        <end position="171"/>
    </location>
</feature>
<dbReference type="PANTHER" id="PTHR12802">
    <property type="entry name" value="SWI/SNF COMPLEX-RELATED"/>
    <property type="match status" value="1"/>
</dbReference>
<dbReference type="PROSITE" id="PS50934">
    <property type="entry name" value="SWIRM"/>
    <property type="match status" value="1"/>
</dbReference>
<evidence type="ECO:0008006" key="14">
    <source>
        <dbReference type="Google" id="ProtNLM"/>
    </source>
</evidence>
<dbReference type="SMART" id="SM00717">
    <property type="entry name" value="SANT"/>
    <property type="match status" value="1"/>
</dbReference>
<dbReference type="PANTHER" id="PTHR12802:SF44">
    <property type="entry name" value="SWI_SNF COMPLEX SUBUNIT SWI3B"/>
    <property type="match status" value="1"/>
</dbReference>
<dbReference type="Gene3D" id="1.10.10.10">
    <property type="entry name" value="Winged helix-like DNA-binding domain superfamily/Winged helix DNA-binding domain"/>
    <property type="match status" value="1"/>
</dbReference>
<evidence type="ECO:0000256" key="5">
    <source>
        <dbReference type="SAM" id="Coils"/>
    </source>
</evidence>
<dbReference type="InterPro" id="IPR017884">
    <property type="entry name" value="SANT_dom"/>
</dbReference>
<dbReference type="OrthoDB" id="118550at2759"/>
<organism evidence="11">
    <name type="scientific">Brachypodium distachyon</name>
    <name type="common">Purple false brome</name>
    <name type="synonym">Trachynia distachya</name>
    <dbReference type="NCBI Taxonomy" id="15368"/>
    <lineage>
        <taxon>Eukaryota</taxon>
        <taxon>Viridiplantae</taxon>
        <taxon>Streptophyta</taxon>
        <taxon>Embryophyta</taxon>
        <taxon>Tracheophyta</taxon>
        <taxon>Spermatophyta</taxon>
        <taxon>Magnoliopsida</taxon>
        <taxon>Liliopsida</taxon>
        <taxon>Poales</taxon>
        <taxon>Poaceae</taxon>
        <taxon>BOP clade</taxon>
        <taxon>Pooideae</taxon>
        <taxon>Stipodae</taxon>
        <taxon>Brachypodieae</taxon>
        <taxon>Brachypodium</taxon>
    </lineage>
</organism>
<keyword evidence="1" id="KW-0805">Transcription regulation</keyword>
<dbReference type="ExpressionAtlas" id="A0A0Q3F338">
    <property type="expression patterns" value="baseline and differential"/>
</dbReference>
<feature type="compositionally biased region" description="Pro residues" evidence="6">
    <location>
        <begin position="14"/>
        <end position="28"/>
    </location>
</feature>
<evidence type="ECO:0000256" key="4">
    <source>
        <dbReference type="ARBA" id="ARBA00023242"/>
    </source>
</evidence>
<evidence type="ECO:0000259" key="7">
    <source>
        <dbReference type="PROSITE" id="PS50090"/>
    </source>
</evidence>
<dbReference type="Proteomes" id="UP000008810">
    <property type="component" value="Chromosome 3"/>
</dbReference>
<dbReference type="PROSITE" id="PS51294">
    <property type="entry name" value="HTH_MYB"/>
    <property type="match status" value="1"/>
</dbReference>
<evidence type="ECO:0000259" key="10">
    <source>
        <dbReference type="PROSITE" id="PS51294"/>
    </source>
</evidence>
<dbReference type="Gene3D" id="1.10.10.60">
    <property type="entry name" value="Homeodomain-like"/>
    <property type="match status" value="1"/>
</dbReference>
<feature type="coiled-coil region" evidence="5">
    <location>
        <begin position="396"/>
        <end position="430"/>
    </location>
</feature>
<dbReference type="SUPFAM" id="SSF46689">
    <property type="entry name" value="Homeodomain-like"/>
    <property type="match status" value="2"/>
</dbReference>
<evidence type="ECO:0000256" key="6">
    <source>
        <dbReference type="SAM" id="MobiDB-lite"/>
    </source>
</evidence>
<dbReference type="Pfam" id="PF04433">
    <property type="entry name" value="SWIRM"/>
    <property type="match status" value="1"/>
</dbReference>
<feature type="domain" description="SANT" evidence="9">
    <location>
        <begin position="245"/>
        <end position="296"/>
    </location>
</feature>
<keyword evidence="4" id="KW-0539">Nucleus</keyword>
<proteinExistence type="predicted"/>
<dbReference type="GO" id="GO:0003677">
    <property type="term" value="F:DNA binding"/>
    <property type="evidence" value="ECO:0007669"/>
    <property type="project" value="UniProtKB-KW"/>
</dbReference>
<reference evidence="11 12" key="1">
    <citation type="journal article" date="2010" name="Nature">
        <title>Genome sequencing and analysis of the model grass Brachypodium distachyon.</title>
        <authorList>
            <consortium name="International Brachypodium Initiative"/>
        </authorList>
    </citation>
    <scope>NUCLEOTIDE SEQUENCE [LARGE SCALE GENOMIC DNA]</scope>
    <source>
        <strain evidence="11 12">Bd21</strain>
    </source>
</reference>
<evidence type="ECO:0000256" key="2">
    <source>
        <dbReference type="ARBA" id="ARBA00023125"/>
    </source>
</evidence>
<keyword evidence="13" id="KW-1185">Reference proteome</keyword>
<dbReference type="PROSITE" id="PS50090">
    <property type="entry name" value="MYB_LIKE"/>
    <property type="match status" value="1"/>
</dbReference>
<evidence type="ECO:0000259" key="8">
    <source>
        <dbReference type="PROSITE" id="PS50934"/>
    </source>
</evidence>
<dbReference type="GO" id="GO:0005634">
    <property type="term" value="C:nucleus"/>
    <property type="evidence" value="ECO:0007669"/>
    <property type="project" value="UniProtKB-ARBA"/>
</dbReference>
<dbReference type="Pfam" id="PF00249">
    <property type="entry name" value="Myb_DNA-binding"/>
    <property type="match status" value="1"/>
</dbReference>
<evidence type="ECO:0000313" key="12">
    <source>
        <dbReference type="EnsemblPlants" id="KQJ93814"/>
    </source>
</evidence>
<feature type="region of interest" description="Disordered" evidence="6">
    <location>
        <begin position="363"/>
        <end position="386"/>
    </location>
</feature>
<feature type="domain" description="Myb-like" evidence="7">
    <location>
        <begin position="242"/>
        <end position="292"/>
    </location>
</feature>
<dbReference type="InterPro" id="IPR017930">
    <property type="entry name" value="Myb_dom"/>
</dbReference>
<keyword evidence="2" id="KW-0238">DNA-binding</keyword>
<reference evidence="11" key="2">
    <citation type="submission" date="2017-06" db="EMBL/GenBank/DDBJ databases">
        <title>WGS assembly of Brachypodium distachyon.</title>
        <authorList>
            <consortium name="The International Brachypodium Initiative"/>
            <person name="Lucas S."/>
            <person name="Harmon-Smith M."/>
            <person name="Lail K."/>
            <person name="Tice H."/>
            <person name="Grimwood J."/>
            <person name="Bruce D."/>
            <person name="Barry K."/>
            <person name="Shu S."/>
            <person name="Lindquist E."/>
            <person name="Wang M."/>
            <person name="Pitluck S."/>
            <person name="Vogel J.P."/>
            <person name="Garvin D.F."/>
            <person name="Mockler T.C."/>
            <person name="Schmutz J."/>
            <person name="Rokhsar D."/>
            <person name="Bevan M.W."/>
        </authorList>
    </citation>
    <scope>NUCLEOTIDE SEQUENCE</scope>
    <source>
        <strain evidence="11">Bd21</strain>
    </source>
</reference>
<dbReference type="FunFam" id="1.10.10.60:FF:000014">
    <property type="entry name" value="SWI/SNF complex subunit SMARCC2 isoform C"/>
    <property type="match status" value="1"/>
</dbReference>
<dbReference type="InterPro" id="IPR001005">
    <property type="entry name" value="SANT/Myb"/>
</dbReference>
<keyword evidence="5" id="KW-0175">Coiled coil</keyword>